<reference evidence="1 2" key="1">
    <citation type="journal article" date="2016" name="Int. J. Syst. Evol. Microbiol.">
        <title>Tessaracoccus flavus sp. nov., isolated from the drainage system of a lindane-producing factory.</title>
        <authorList>
            <person name="Kumari R."/>
            <person name="Singh P."/>
            <person name="Schumann P."/>
            <person name="Lal R."/>
        </authorList>
    </citation>
    <scope>NUCLEOTIDE SEQUENCE [LARGE SCALE GENOMIC DNA]</scope>
    <source>
        <strain evidence="1 2">RP1T</strain>
    </source>
</reference>
<evidence type="ECO:0000313" key="1">
    <source>
        <dbReference type="EMBL" id="AQP44173.1"/>
    </source>
</evidence>
<sequence>MTPRLRALGGADRHEALAFLAESPIENLFLASKIAAYGIDRRRLGNIHAFERDGRITSLLLDGGTVFVAGFDPEALPAFVGQLGPVRRCSSILGPSVSVLGLYVGLSERWKGSWGNVSNIRKRQPLMLLEQPPEAEADPRVRQLTRDDYTSYLDASVHMYTEEIGSSPFKYGSGYERFVMQRLVDRDAYGIVEDGKVIFKADLGPKLGRQAQLQGVWVDPALRGTGLSVPALSGMLRLAMVRYPQMSLYVNDFNAPAIRAYERLGFAEIGALATVHY</sequence>
<dbReference type="InterPro" id="IPR000182">
    <property type="entry name" value="GNAT_dom"/>
</dbReference>
<dbReference type="KEGG" id="tfl:RPIT_04550"/>
<dbReference type="PROSITE" id="PS51186">
    <property type="entry name" value="GNAT"/>
    <property type="match status" value="1"/>
</dbReference>
<accession>A0A1Q2CDH3</accession>
<dbReference type="InterPro" id="IPR025289">
    <property type="entry name" value="DUF4081"/>
</dbReference>
<dbReference type="InterPro" id="IPR016181">
    <property type="entry name" value="Acyl_CoA_acyltransferase"/>
</dbReference>
<dbReference type="OrthoDB" id="5241264at2"/>
<proteinExistence type="predicted"/>
<dbReference type="Gene3D" id="3.40.630.30">
    <property type="match status" value="1"/>
</dbReference>
<dbReference type="Proteomes" id="UP000188324">
    <property type="component" value="Chromosome"/>
</dbReference>
<dbReference type="STRING" id="1610493.RPIT_04550"/>
<protein>
    <submittedName>
        <fullName evidence="1">Uncharacterized protein</fullName>
    </submittedName>
</protein>
<dbReference type="EMBL" id="CP019605">
    <property type="protein sequence ID" value="AQP44173.1"/>
    <property type="molecule type" value="Genomic_DNA"/>
</dbReference>
<evidence type="ECO:0000313" key="2">
    <source>
        <dbReference type="Proteomes" id="UP000188324"/>
    </source>
</evidence>
<gene>
    <name evidence="1" type="ORF">RPIT_04550</name>
</gene>
<keyword evidence="2" id="KW-1185">Reference proteome</keyword>
<organism evidence="1 2">
    <name type="scientific">Tessaracoccus flavus</name>
    <dbReference type="NCBI Taxonomy" id="1610493"/>
    <lineage>
        <taxon>Bacteria</taxon>
        <taxon>Bacillati</taxon>
        <taxon>Actinomycetota</taxon>
        <taxon>Actinomycetes</taxon>
        <taxon>Propionibacteriales</taxon>
        <taxon>Propionibacteriaceae</taxon>
        <taxon>Tessaracoccus</taxon>
    </lineage>
</organism>
<dbReference type="AlphaFoldDB" id="A0A1Q2CDH3"/>
<dbReference type="GO" id="GO:0016747">
    <property type="term" value="F:acyltransferase activity, transferring groups other than amino-acyl groups"/>
    <property type="evidence" value="ECO:0007669"/>
    <property type="project" value="InterPro"/>
</dbReference>
<dbReference type="Pfam" id="PF13312">
    <property type="entry name" value="DUF4081"/>
    <property type="match status" value="1"/>
</dbReference>
<name>A0A1Q2CDH3_9ACTN</name>
<dbReference type="Pfam" id="PF00583">
    <property type="entry name" value="Acetyltransf_1"/>
    <property type="match status" value="1"/>
</dbReference>
<dbReference type="SUPFAM" id="SSF55729">
    <property type="entry name" value="Acyl-CoA N-acyltransferases (Nat)"/>
    <property type="match status" value="1"/>
</dbReference>
<dbReference type="RefSeq" id="WP_077341066.1">
    <property type="nucleotide sequence ID" value="NZ_CP019605.1"/>
</dbReference>